<keyword evidence="1" id="KW-0812">Transmembrane</keyword>
<accession>A0ABZ0TRU3</accession>
<keyword evidence="3" id="KW-1185">Reference proteome</keyword>
<sequence length="407" mass="46023">MPLLESYYSINHAVGISVTTDRGGIVQLDGCQVMVKNKELHLEKKVPAIDGVEELAKRFDTSLPVALNISGKGILYKQLPGVNSIGPDEFSNLVPNAVWADFYVQHFRSGDLSFAAIIRRSEADAWINALSSQGFRVLMLSLGPFPAQHILPQLNVYNEEVVFNGNRISRDASLNWTAFRYEEPELAPAPFPLKLENEPVDQRLIIPYASVFQLVLSTRFDPVRAGVPALETTFNQVLEMKKIRVKAFAVLLVCFVALLCNFLVFSWLEQATEKLAGQVSSSAQNTNERERLITRVNKKEHLLRELGWDGGGRKSIRVDDIASLLPPEIIWQEVAVNPVDERESRDKRALKFADRRIVVKGICPQIIPVNEWIARVRSRKWVKDVQLQSYDYNNELNTGVFTLFITY</sequence>
<organism evidence="2 3">
    <name type="scientific">Mucilaginibacter sabulilitoris</name>
    <dbReference type="NCBI Taxonomy" id="1173583"/>
    <lineage>
        <taxon>Bacteria</taxon>
        <taxon>Pseudomonadati</taxon>
        <taxon>Bacteroidota</taxon>
        <taxon>Sphingobacteriia</taxon>
        <taxon>Sphingobacteriales</taxon>
        <taxon>Sphingobacteriaceae</taxon>
        <taxon>Mucilaginibacter</taxon>
    </lineage>
</organism>
<dbReference type="EMBL" id="CP139558">
    <property type="protein sequence ID" value="WPU95834.1"/>
    <property type="molecule type" value="Genomic_DNA"/>
</dbReference>
<dbReference type="RefSeq" id="WP_321564940.1">
    <property type="nucleotide sequence ID" value="NZ_CP139558.1"/>
</dbReference>
<evidence type="ECO:0000256" key="1">
    <source>
        <dbReference type="SAM" id="Phobius"/>
    </source>
</evidence>
<keyword evidence="1" id="KW-1133">Transmembrane helix</keyword>
<evidence type="ECO:0000313" key="3">
    <source>
        <dbReference type="Proteomes" id="UP001324380"/>
    </source>
</evidence>
<protein>
    <submittedName>
        <fullName evidence="2">Uncharacterized protein</fullName>
    </submittedName>
</protein>
<gene>
    <name evidence="2" type="ORF">SNE25_09920</name>
</gene>
<dbReference type="Proteomes" id="UP001324380">
    <property type="component" value="Chromosome"/>
</dbReference>
<keyword evidence="1" id="KW-0472">Membrane</keyword>
<feature type="transmembrane region" description="Helical" evidence="1">
    <location>
        <begin position="248"/>
        <end position="268"/>
    </location>
</feature>
<proteinExistence type="predicted"/>
<reference evidence="2 3" key="1">
    <citation type="submission" date="2023-11" db="EMBL/GenBank/DDBJ databases">
        <title>Analysis of the Genomes of Mucilaginibacter gossypii cycad 4 and M. sabulilitoris SNA2: microbes with the potential for plant growth promotion.</title>
        <authorList>
            <person name="Hirsch A.M."/>
            <person name="Humm E."/>
            <person name="Rubbi M."/>
            <person name="Del Vecchio G."/>
            <person name="Ha S.M."/>
            <person name="Pellegrini M."/>
            <person name="Gunsalus R.P."/>
        </authorList>
    </citation>
    <scope>NUCLEOTIDE SEQUENCE [LARGE SCALE GENOMIC DNA]</scope>
    <source>
        <strain evidence="2 3">SNA2</strain>
    </source>
</reference>
<name>A0ABZ0TRU3_9SPHI</name>
<evidence type="ECO:0000313" key="2">
    <source>
        <dbReference type="EMBL" id="WPU95834.1"/>
    </source>
</evidence>